<evidence type="ECO:0000256" key="2">
    <source>
        <dbReference type="ARBA" id="ARBA00022692"/>
    </source>
</evidence>
<accession>A0A1C9CEM3</accession>
<dbReference type="AlphaFoldDB" id="A0A1C9CEM3"/>
<dbReference type="GeneID" id="29073968"/>
<name>A0A1C9CEM3_9RHOD</name>
<evidence type="ECO:0000313" key="5">
    <source>
        <dbReference type="EMBL" id="AOM66794.1"/>
    </source>
</evidence>
<dbReference type="EMBL" id="KX284721">
    <property type="protein sequence ID" value="AOM66794.1"/>
    <property type="molecule type" value="Genomic_DNA"/>
</dbReference>
<keyword evidence="2" id="KW-0812">Transmembrane</keyword>
<sequence>MKLIINNMMIAIFILQKSYLTYPPLIIPQSSYNYFQTSKIEKKSKYQIQKKIIIVDKGTSKLNQFIRDMFAIDELEQSDQEIGQQEINKLLTRMKTSGYFYSINIKSKIIKRQQTVTIECQSMYPLKYINIKKNKHLIIPEKIIYNLFNQQIGKPQNFRLINEALKNIYKWYYEKGYQWVNIQVTQNDKQSIEIEINEGIINSIHFKFIGQTEESTTKNELILNTIRNFLDIKEKTRLNYNDIEAKLNELKQKQAFENCDYTVLKSKKKPQQLDLLFSIYELPDKTTFLVGKNTNFSPGIVETIESKIFNSINKLFKEIIYPHPQRLEKSFKPEEYLTNIKNKSNIQLDNYNSQRIINKILTQQHLFSLSDLYEWYSQPVHFINSNSLGVNYNIQNIGKQREYLKIRFKVPSVYKNLILTYCKPWIGLYSKQNSLIKFKFLRQSFFSNHKKVTDLLSQIFNHKFIFLDSLSKMQTLKAKLRIQINNNWSLKETFRLESIEQRRTSIKKRSEFLFSGENKNLKNLKINLQGFSYSNSHLVHSTHSNFISIDTKLKYKFSYNHDINWSKTGSNFMVLSKYSIPYYNQSTHKLTNHYKKFSQRTILKYTFYNNFDLKKTIKIFNHQFSFFDLEIGRLFGSSTFFPWNEKFEIKFPDYTIKDKSRIPNFPKLLYRSRFEYHLGTPLNHSAFLFCNYIYSGKRLVFYRNTDIFNTVAKTADNEQKNHRLNGGIGYQLKTSIHRLPPIRIELSISDRSEMTIYFRIIEVLSSTIVHKKT</sequence>
<evidence type="ECO:0000259" key="4">
    <source>
        <dbReference type="Pfam" id="PF07244"/>
    </source>
</evidence>
<dbReference type="PANTHER" id="PTHR12815:SF18">
    <property type="entry name" value="SORTING AND ASSEMBLY MACHINERY COMPONENT 50 HOMOLOG"/>
    <property type="match status" value="1"/>
</dbReference>
<dbReference type="InterPro" id="IPR039910">
    <property type="entry name" value="D15-like"/>
</dbReference>
<reference evidence="5" key="1">
    <citation type="journal article" date="2016" name="BMC Biol.">
        <title>Parallel evolution of highly conserved plastid genome architecture in red seaweeds and seed plants.</title>
        <authorList>
            <person name="Lee J."/>
            <person name="Cho C.H."/>
            <person name="Park S.I."/>
            <person name="Choi J.W."/>
            <person name="Song H.S."/>
            <person name="West J.A."/>
            <person name="Bhattacharya D."/>
            <person name="Yoon H.S."/>
        </authorList>
    </citation>
    <scope>NUCLEOTIDE SEQUENCE</scope>
</reference>
<organism evidence="5">
    <name type="scientific">Erythrotrichia carnea</name>
    <dbReference type="NCBI Taxonomy" id="35151"/>
    <lineage>
        <taxon>Eukaryota</taxon>
        <taxon>Rhodophyta</taxon>
        <taxon>Compsopogonophyceae</taxon>
        <taxon>Erythropeltidales</taxon>
        <taxon>Erythrotrichiaceae</taxon>
        <taxon>Erythrotrichia</taxon>
    </lineage>
</organism>
<evidence type="ECO:0000256" key="1">
    <source>
        <dbReference type="ARBA" id="ARBA00022452"/>
    </source>
</evidence>
<feature type="domain" description="POTRA" evidence="4">
    <location>
        <begin position="129"/>
        <end position="199"/>
    </location>
</feature>
<protein>
    <recommendedName>
        <fullName evidence="4">POTRA domain-containing protein</fullName>
    </recommendedName>
</protein>
<keyword evidence="5" id="KW-0934">Plastid</keyword>
<keyword evidence="1" id="KW-0472">Membrane</keyword>
<feature type="coiled-coil region" evidence="3">
    <location>
        <begin position="233"/>
        <end position="260"/>
    </location>
</feature>
<gene>
    <name evidence="5" type="primary">orf621</name>
    <name evidence="5" type="ORF">Eryt_126</name>
</gene>
<keyword evidence="3" id="KW-0175">Coiled coil</keyword>
<dbReference type="Pfam" id="PF07244">
    <property type="entry name" value="POTRA"/>
    <property type="match status" value="1"/>
</dbReference>
<dbReference type="PANTHER" id="PTHR12815">
    <property type="entry name" value="SORTING AND ASSEMBLY MACHINERY SAMM50 PROTEIN FAMILY MEMBER"/>
    <property type="match status" value="1"/>
</dbReference>
<keyword evidence="1" id="KW-1134">Transmembrane beta strand</keyword>
<dbReference type="Gene3D" id="3.10.20.310">
    <property type="entry name" value="membrane protein fhac"/>
    <property type="match status" value="1"/>
</dbReference>
<proteinExistence type="predicted"/>
<evidence type="ECO:0000256" key="3">
    <source>
        <dbReference type="SAM" id="Coils"/>
    </source>
</evidence>
<reference evidence="5" key="2">
    <citation type="submission" date="2017-07" db="EMBL/GenBank/DDBJ databases">
        <authorList>
            <person name="Sun Z.S."/>
            <person name="Albrecht U."/>
            <person name="Echele G."/>
            <person name="Lee C.C."/>
        </authorList>
    </citation>
    <scope>NUCLEOTIDE SEQUENCE</scope>
</reference>
<dbReference type="InterPro" id="IPR010827">
    <property type="entry name" value="BamA/TamA_POTRA"/>
</dbReference>
<geneLocation type="plastid" evidence="5"/>
<dbReference type="GO" id="GO:0019867">
    <property type="term" value="C:outer membrane"/>
    <property type="evidence" value="ECO:0007669"/>
    <property type="project" value="InterPro"/>
</dbReference>
<dbReference type="RefSeq" id="YP_009297451.1">
    <property type="nucleotide sequence ID" value="NC_031176.2"/>
</dbReference>